<comment type="function">
    <text evidence="10">Allows the formation of correctly charged Gln-tRNA(Gln) through the transamidation of misacylated Glu-tRNA(Gln) in organisms which lack glutaminyl-tRNA synthetase. The reaction takes place in the presence of glutamine and ATP through an activated gamma-phospho-Glu-tRNA(Gln).</text>
</comment>
<comment type="subunit">
    <text evidence="2 10">Heterotrimer of A, B and C subunits.</text>
</comment>
<accession>A0A3A4PCR3</accession>
<keyword evidence="12" id="KW-0808">Transferase</keyword>
<feature type="active site" description="Acyl-ester intermediate" evidence="10">
    <location>
        <position position="184"/>
    </location>
</feature>
<name>A0A3A4PCR3_ABYX5</name>
<proteinExistence type="inferred from homology"/>
<dbReference type="Pfam" id="PF01425">
    <property type="entry name" value="Amidase"/>
    <property type="match status" value="1"/>
</dbReference>
<dbReference type="PANTHER" id="PTHR11895:SF151">
    <property type="entry name" value="GLUTAMYL-TRNA(GLN) AMIDOTRANSFERASE SUBUNIT A"/>
    <property type="match status" value="1"/>
</dbReference>
<dbReference type="InterPro" id="IPR023631">
    <property type="entry name" value="Amidase_dom"/>
</dbReference>
<dbReference type="GO" id="GO:0030956">
    <property type="term" value="C:glutamyl-tRNA(Gln) amidotransferase complex"/>
    <property type="evidence" value="ECO:0007669"/>
    <property type="project" value="InterPro"/>
</dbReference>
<evidence type="ECO:0000256" key="7">
    <source>
        <dbReference type="ARBA" id="ARBA00022840"/>
    </source>
</evidence>
<organism evidence="12 13">
    <name type="scientific">Abyssobacteria bacterium (strain SURF_5)</name>
    <dbReference type="NCBI Taxonomy" id="2093360"/>
    <lineage>
        <taxon>Bacteria</taxon>
        <taxon>Pseudomonadati</taxon>
        <taxon>Candidatus Hydrogenedentota</taxon>
        <taxon>Candidatus Abyssobacteria</taxon>
    </lineage>
</organism>
<comment type="similarity">
    <text evidence="1 10">Belongs to the amidase family. GatA subfamily.</text>
</comment>
<dbReference type="GO" id="GO:0006412">
    <property type="term" value="P:translation"/>
    <property type="evidence" value="ECO:0007669"/>
    <property type="project" value="UniProtKB-UniRule"/>
</dbReference>
<sequence length="497" mass="53716">MQNRNGKDLALLPAHRLSEMLRSGETTSTEITEQVLENIERRDQLLKAYLSVMKEEALRKAEEVDKKIRTGSALSPLAGIPLALKDNMCLMGTETTCASKILKGFVAPYDATVVARLKAADCVFVGKTNLDEFAMGSSTENSAFGPTRNPWDTARAPGGSSGGSAAAVAAGETILSLGSDTGGSIRQPAAFCGIVGLKPTYGRVSRYGLVAFASSLDQIGPLTRDVTDTALLMNVIAGHDPWDSTSAEVESPDFTGSLVKDVAGLRIGVPSEYFIEGIDVEMARAVRAAVELLEGLGAKSVEISLPHTEYGLPVYYVVAPAEASSNLARYDGVKYGYRSPSSGDMFDMYYNTKSGGFGSEVKRRIMLGTFALSSGYYDAYYLKAQKVRTLIKQDFEEAFKKCDVIFTPTTPTPPFLIGEKVDDPLQMYLSDVFTLNVNLTGIPAVVIPCGFSSNHLPIGLQIIGKPFDEQTILRAAYTFEQNTDYHKQAPDFSKLDK</sequence>
<dbReference type="PROSITE" id="PS00571">
    <property type="entry name" value="AMIDASES"/>
    <property type="match status" value="1"/>
</dbReference>
<dbReference type="InterPro" id="IPR020556">
    <property type="entry name" value="Amidase_CS"/>
</dbReference>
<gene>
    <name evidence="10 12" type="primary">gatA</name>
    <name evidence="12" type="ORF">C4520_01775</name>
</gene>
<evidence type="ECO:0000256" key="6">
    <source>
        <dbReference type="ARBA" id="ARBA00022741"/>
    </source>
</evidence>
<evidence type="ECO:0000313" key="13">
    <source>
        <dbReference type="Proteomes" id="UP000265882"/>
    </source>
</evidence>
<dbReference type="NCBIfam" id="TIGR00132">
    <property type="entry name" value="gatA"/>
    <property type="match status" value="1"/>
</dbReference>
<reference evidence="12 13" key="1">
    <citation type="journal article" date="2017" name="ISME J.">
        <title>Energy and carbon metabolisms in a deep terrestrial subsurface fluid microbial community.</title>
        <authorList>
            <person name="Momper L."/>
            <person name="Jungbluth S.P."/>
            <person name="Lee M.D."/>
            <person name="Amend J.P."/>
        </authorList>
    </citation>
    <scope>NUCLEOTIDE SEQUENCE [LARGE SCALE GENOMIC DNA]</scope>
    <source>
        <strain evidence="12">SURF_5</strain>
    </source>
</reference>
<protein>
    <recommendedName>
        <fullName evidence="4 10">Glutamyl-tRNA(Gln) amidotransferase subunit A</fullName>
        <shortName evidence="10">Glu-ADT subunit A</shortName>
        <ecNumber evidence="3 10">6.3.5.7</ecNumber>
    </recommendedName>
</protein>
<dbReference type="PIRSF" id="PIRSF001221">
    <property type="entry name" value="Amidase_fungi"/>
    <property type="match status" value="1"/>
</dbReference>
<comment type="caution">
    <text evidence="12">The sequence shown here is derived from an EMBL/GenBank/DDBJ whole genome shotgun (WGS) entry which is preliminary data.</text>
</comment>
<feature type="domain" description="Amidase" evidence="11">
    <location>
        <begin position="30"/>
        <end position="473"/>
    </location>
</feature>
<dbReference type="Gene3D" id="3.90.1300.10">
    <property type="entry name" value="Amidase signature (AS) domain"/>
    <property type="match status" value="1"/>
</dbReference>
<dbReference type="InterPro" id="IPR004412">
    <property type="entry name" value="GatA"/>
</dbReference>
<keyword evidence="8 10" id="KW-0648">Protein biosynthesis</keyword>
<comment type="catalytic activity">
    <reaction evidence="9 10">
        <text>L-glutamyl-tRNA(Gln) + L-glutamine + ATP + H2O = L-glutaminyl-tRNA(Gln) + L-glutamate + ADP + phosphate + H(+)</text>
        <dbReference type="Rhea" id="RHEA:17521"/>
        <dbReference type="Rhea" id="RHEA-COMP:9681"/>
        <dbReference type="Rhea" id="RHEA-COMP:9684"/>
        <dbReference type="ChEBI" id="CHEBI:15377"/>
        <dbReference type="ChEBI" id="CHEBI:15378"/>
        <dbReference type="ChEBI" id="CHEBI:29985"/>
        <dbReference type="ChEBI" id="CHEBI:30616"/>
        <dbReference type="ChEBI" id="CHEBI:43474"/>
        <dbReference type="ChEBI" id="CHEBI:58359"/>
        <dbReference type="ChEBI" id="CHEBI:78520"/>
        <dbReference type="ChEBI" id="CHEBI:78521"/>
        <dbReference type="ChEBI" id="CHEBI:456216"/>
        <dbReference type="EC" id="6.3.5.7"/>
    </reaction>
</comment>
<dbReference type="GO" id="GO:0050567">
    <property type="term" value="F:glutaminyl-tRNA synthase (glutamine-hydrolyzing) activity"/>
    <property type="evidence" value="ECO:0007669"/>
    <property type="project" value="UniProtKB-UniRule"/>
</dbReference>
<evidence type="ECO:0000256" key="1">
    <source>
        <dbReference type="ARBA" id="ARBA00008069"/>
    </source>
</evidence>
<keyword evidence="7 10" id="KW-0067">ATP-binding</keyword>
<evidence type="ECO:0000256" key="10">
    <source>
        <dbReference type="HAMAP-Rule" id="MF_00120"/>
    </source>
</evidence>
<evidence type="ECO:0000256" key="8">
    <source>
        <dbReference type="ARBA" id="ARBA00022917"/>
    </source>
</evidence>
<evidence type="ECO:0000313" key="12">
    <source>
        <dbReference type="EMBL" id="RJP25774.1"/>
    </source>
</evidence>
<dbReference type="AlphaFoldDB" id="A0A3A4PCR3"/>
<dbReference type="SUPFAM" id="SSF75304">
    <property type="entry name" value="Amidase signature (AS) enzymes"/>
    <property type="match status" value="1"/>
</dbReference>
<feature type="active site" description="Charge relay system" evidence="10">
    <location>
        <position position="160"/>
    </location>
</feature>
<dbReference type="InterPro" id="IPR036928">
    <property type="entry name" value="AS_sf"/>
</dbReference>
<evidence type="ECO:0000256" key="2">
    <source>
        <dbReference type="ARBA" id="ARBA00011123"/>
    </source>
</evidence>
<dbReference type="EC" id="6.3.5.7" evidence="3 10"/>
<keyword evidence="6 10" id="KW-0547">Nucleotide-binding</keyword>
<evidence type="ECO:0000256" key="5">
    <source>
        <dbReference type="ARBA" id="ARBA00022598"/>
    </source>
</evidence>
<evidence type="ECO:0000256" key="4">
    <source>
        <dbReference type="ARBA" id="ARBA00014428"/>
    </source>
</evidence>
<dbReference type="HAMAP" id="MF_00120">
    <property type="entry name" value="GatA"/>
    <property type="match status" value="1"/>
</dbReference>
<dbReference type="GO" id="GO:0005524">
    <property type="term" value="F:ATP binding"/>
    <property type="evidence" value="ECO:0007669"/>
    <property type="project" value="UniProtKB-KW"/>
</dbReference>
<keyword evidence="5 10" id="KW-0436">Ligase</keyword>
<evidence type="ECO:0000256" key="3">
    <source>
        <dbReference type="ARBA" id="ARBA00012739"/>
    </source>
</evidence>
<dbReference type="PANTHER" id="PTHR11895">
    <property type="entry name" value="TRANSAMIDASE"/>
    <property type="match status" value="1"/>
</dbReference>
<feature type="active site" description="Charge relay system" evidence="10">
    <location>
        <position position="85"/>
    </location>
</feature>
<evidence type="ECO:0000259" key="11">
    <source>
        <dbReference type="Pfam" id="PF01425"/>
    </source>
</evidence>
<dbReference type="InterPro" id="IPR000120">
    <property type="entry name" value="Amidase"/>
</dbReference>
<dbReference type="Proteomes" id="UP000265882">
    <property type="component" value="Unassembled WGS sequence"/>
</dbReference>
<evidence type="ECO:0000256" key="9">
    <source>
        <dbReference type="ARBA" id="ARBA00047407"/>
    </source>
</evidence>
<dbReference type="EMBL" id="QZKU01000018">
    <property type="protein sequence ID" value="RJP25774.1"/>
    <property type="molecule type" value="Genomic_DNA"/>
</dbReference>
<dbReference type="GO" id="GO:0016740">
    <property type="term" value="F:transferase activity"/>
    <property type="evidence" value="ECO:0007669"/>
    <property type="project" value="UniProtKB-KW"/>
</dbReference>